<evidence type="ECO:0000313" key="2">
    <source>
        <dbReference type="EMBL" id="GIY52741.1"/>
    </source>
</evidence>
<proteinExistence type="predicted"/>
<sequence>MEPQGSRHLVSTSDPQTSCDFEDPDLCGWSHDPTHDFDWKRNQFATPSGHSGTGPSFDHTFGEGKGGFYLFMEASSPRAVNDTARLFSPVFPADYSGGCFIFWYHMYGSTTGKSQNSFYTLNSTVLI</sequence>
<evidence type="ECO:0000313" key="3">
    <source>
        <dbReference type="EMBL" id="GIY52754.1"/>
    </source>
</evidence>
<evidence type="ECO:0000259" key="1">
    <source>
        <dbReference type="PROSITE" id="PS50060"/>
    </source>
</evidence>
<dbReference type="PANTHER" id="PTHR23282:SF142">
    <property type="entry name" value="MAM DOMAIN-CONTAINING PROTEIN"/>
    <property type="match status" value="1"/>
</dbReference>
<dbReference type="PANTHER" id="PTHR23282">
    <property type="entry name" value="APICAL ENDOSOMAL GLYCOPROTEIN PRECURSOR"/>
    <property type="match status" value="1"/>
</dbReference>
<dbReference type="Pfam" id="PF00629">
    <property type="entry name" value="MAM"/>
    <property type="match status" value="1"/>
</dbReference>
<dbReference type="Proteomes" id="UP001054837">
    <property type="component" value="Unassembled WGS sequence"/>
</dbReference>
<dbReference type="InterPro" id="IPR000998">
    <property type="entry name" value="MAM_dom"/>
</dbReference>
<dbReference type="AlphaFoldDB" id="A0AAV4U4N4"/>
<dbReference type="SUPFAM" id="SSF49899">
    <property type="entry name" value="Concanavalin A-like lectins/glucanases"/>
    <property type="match status" value="1"/>
</dbReference>
<comment type="caution">
    <text evidence="3">The sequence shown here is derived from an EMBL/GenBank/DDBJ whole genome shotgun (WGS) entry which is preliminary data.</text>
</comment>
<dbReference type="GO" id="GO:0016020">
    <property type="term" value="C:membrane"/>
    <property type="evidence" value="ECO:0007669"/>
    <property type="project" value="InterPro"/>
</dbReference>
<reference evidence="3 4" key="1">
    <citation type="submission" date="2021-06" db="EMBL/GenBank/DDBJ databases">
        <title>Caerostris darwini draft genome.</title>
        <authorList>
            <person name="Kono N."/>
            <person name="Arakawa K."/>
        </authorList>
    </citation>
    <scope>NUCLEOTIDE SEQUENCE [LARGE SCALE GENOMIC DNA]</scope>
</reference>
<dbReference type="InterPro" id="IPR051560">
    <property type="entry name" value="MAM_domain-containing"/>
</dbReference>
<dbReference type="CDD" id="cd06263">
    <property type="entry name" value="MAM"/>
    <property type="match status" value="1"/>
</dbReference>
<protein>
    <submittedName>
        <fullName evidence="2">MAM and LDL-receptor class A domain-containing protein 1</fullName>
    </submittedName>
</protein>
<keyword evidence="4" id="KW-1185">Reference proteome</keyword>
<dbReference type="Gene3D" id="2.60.120.200">
    <property type="match status" value="1"/>
</dbReference>
<dbReference type="PROSITE" id="PS50060">
    <property type="entry name" value="MAM_2"/>
    <property type="match status" value="1"/>
</dbReference>
<dbReference type="EMBL" id="BPLQ01010708">
    <property type="protein sequence ID" value="GIY52754.1"/>
    <property type="molecule type" value="Genomic_DNA"/>
</dbReference>
<evidence type="ECO:0000313" key="4">
    <source>
        <dbReference type="Proteomes" id="UP001054837"/>
    </source>
</evidence>
<accession>A0AAV4U4N4</accession>
<dbReference type="InterPro" id="IPR013320">
    <property type="entry name" value="ConA-like_dom_sf"/>
</dbReference>
<dbReference type="SMART" id="SM00137">
    <property type="entry name" value="MAM"/>
    <property type="match status" value="1"/>
</dbReference>
<organism evidence="3 4">
    <name type="scientific">Caerostris darwini</name>
    <dbReference type="NCBI Taxonomy" id="1538125"/>
    <lineage>
        <taxon>Eukaryota</taxon>
        <taxon>Metazoa</taxon>
        <taxon>Ecdysozoa</taxon>
        <taxon>Arthropoda</taxon>
        <taxon>Chelicerata</taxon>
        <taxon>Arachnida</taxon>
        <taxon>Araneae</taxon>
        <taxon>Araneomorphae</taxon>
        <taxon>Entelegynae</taxon>
        <taxon>Araneoidea</taxon>
        <taxon>Araneidae</taxon>
        <taxon>Caerostris</taxon>
    </lineage>
</organism>
<feature type="domain" description="MAM" evidence="1">
    <location>
        <begin position="17"/>
        <end position="110"/>
    </location>
</feature>
<dbReference type="EMBL" id="BPLQ01010708">
    <property type="protein sequence ID" value="GIY52741.1"/>
    <property type="molecule type" value="Genomic_DNA"/>
</dbReference>
<gene>
    <name evidence="2" type="ORF">CDAR_371251</name>
    <name evidence="3" type="ORF">CDAR_371341</name>
</gene>
<name>A0AAV4U4N4_9ARAC</name>